<dbReference type="EMBL" id="CP121687">
    <property type="protein sequence ID" value="WZL69068.1"/>
    <property type="molecule type" value="Genomic_DNA"/>
</dbReference>
<feature type="transmembrane region" description="Helical" evidence="6">
    <location>
        <begin position="246"/>
        <end position="268"/>
    </location>
</feature>
<evidence type="ECO:0000256" key="5">
    <source>
        <dbReference type="ARBA" id="ARBA00023136"/>
    </source>
</evidence>
<evidence type="ECO:0000256" key="1">
    <source>
        <dbReference type="ARBA" id="ARBA00004141"/>
    </source>
</evidence>
<dbReference type="PANTHER" id="PTHR21716">
    <property type="entry name" value="TRANSMEMBRANE PROTEIN"/>
    <property type="match status" value="1"/>
</dbReference>
<evidence type="ECO:0000256" key="2">
    <source>
        <dbReference type="ARBA" id="ARBA00009773"/>
    </source>
</evidence>
<dbReference type="NCBIfam" id="TIGR02872">
    <property type="entry name" value="spore_ytvI"/>
    <property type="match status" value="1"/>
</dbReference>
<dbReference type="InterPro" id="IPR014227">
    <property type="entry name" value="YtvI-like"/>
</dbReference>
<feature type="transmembrane region" description="Helical" evidence="6">
    <location>
        <begin position="68"/>
        <end position="88"/>
    </location>
</feature>
<dbReference type="Pfam" id="PF01594">
    <property type="entry name" value="AI-2E_transport"/>
    <property type="match status" value="1"/>
</dbReference>
<evidence type="ECO:0000256" key="6">
    <source>
        <dbReference type="SAM" id="Phobius"/>
    </source>
</evidence>
<evidence type="ECO:0000256" key="4">
    <source>
        <dbReference type="ARBA" id="ARBA00022989"/>
    </source>
</evidence>
<comment type="similarity">
    <text evidence="2">Belongs to the autoinducer-2 exporter (AI-2E) (TC 2.A.86) family.</text>
</comment>
<dbReference type="InterPro" id="IPR002549">
    <property type="entry name" value="AI-2E-like"/>
</dbReference>
<evidence type="ECO:0000313" key="8">
    <source>
        <dbReference type="Proteomes" id="UP001486565"/>
    </source>
</evidence>
<evidence type="ECO:0000256" key="3">
    <source>
        <dbReference type="ARBA" id="ARBA00022692"/>
    </source>
</evidence>
<feature type="transmembrane region" description="Helical" evidence="6">
    <location>
        <begin position="280"/>
        <end position="300"/>
    </location>
</feature>
<proteinExistence type="inferred from homology"/>
<accession>A0ABZ2Y5C2</accession>
<protein>
    <submittedName>
        <fullName evidence="7">Sporulation integral membrane protein YtvI</fullName>
    </submittedName>
</protein>
<name>A0ABZ2Y5C2_9FIRM</name>
<gene>
    <name evidence="7" type="primary">ytvI</name>
    <name evidence="7" type="ORF">QBE51_09670</name>
</gene>
<feature type="transmembrane region" description="Helical" evidence="6">
    <location>
        <begin position="211"/>
        <end position="240"/>
    </location>
</feature>
<organism evidence="7 8">
    <name type="scientific">Defluviitalea saccharophila</name>
    <dbReference type="NCBI Taxonomy" id="879970"/>
    <lineage>
        <taxon>Bacteria</taxon>
        <taxon>Bacillati</taxon>
        <taxon>Bacillota</taxon>
        <taxon>Clostridia</taxon>
        <taxon>Lachnospirales</taxon>
        <taxon>Defluviitaleaceae</taxon>
        <taxon>Defluviitalea</taxon>
    </lineage>
</organism>
<keyword evidence="8" id="KW-1185">Reference proteome</keyword>
<feature type="transmembrane region" description="Helical" evidence="6">
    <location>
        <begin position="12"/>
        <end position="29"/>
    </location>
</feature>
<feature type="transmembrane region" description="Helical" evidence="6">
    <location>
        <begin position="158"/>
        <end position="181"/>
    </location>
</feature>
<keyword evidence="4 6" id="KW-1133">Transmembrane helix</keyword>
<feature type="transmembrane region" description="Helical" evidence="6">
    <location>
        <begin position="320"/>
        <end position="342"/>
    </location>
</feature>
<dbReference type="Proteomes" id="UP001486565">
    <property type="component" value="Chromosome"/>
</dbReference>
<evidence type="ECO:0000313" key="7">
    <source>
        <dbReference type="EMBL" id="WZL69068.1"/>
    </source>
</evidence>
<dbReference type="PANTHER" id="PTHR21716:SF68">
    <property type="entry name" value="TRANSPORT PROTEIN YTVI-RELATED"/>
    <property type="match status" value="1"/>
</dbReference>
<comment type="subcellular location">
    <subcellularLocation>
        <location evidence="1">Membrane</location>
        <topology evidence="1">Multi-pass membrane protein</topology>
    </subcellularLocation>
</comment>
<keyword evidence="5 6" id="KW-0472">Membrane</keyword>
<reference evidence="7 8" key="1">
    <citation type="submission" date="2023-03" db="EMBL/GenBank/DDBJ databases">
        <title>Novel Species.</title>
        <authorList>
            <person name="Ma S."/>
        </authorList>
    </citation>
    <scope>NUCLEOTIDE SEQUENCE [LARGE SCALE GENOMIC DNA]</scope>
    <source>
        <strain evidence="7 8">LIND6LT2</strain>
    </source>
</reference>
<dbReference type="RefSeq" id="WP_341876072.1">
    <property type="nucleotide sequence ID" value="NZ_CP121687.1"/>
</dbReference>
<keyword evidence="3 6" id="KW-0812">Transmembrane</keyword>
<sequence length="355" mass="40362">MADFYQKHKPVIHRILILLMVILGGYLFFQYVFSYIAPFVVAWILSSLIEPMVRWFHKKLKFSRGISSMLSIIIMLVFIGTIVTGIFMRFSEQAQEFAKALPSYYDSFAYTIDNLRWKTESLFFGLPINIQSLLMDNVDEMIRGFSNKLAPGVGKGSISFVAALPNALFFTIVTLISTFFMSKDREKIRAFIERQMPKSWVIKMDIIRRDLFGALLGYVKTQLILMIFTSTICMIGLMILRFEYAFLIGIIIGIVDAFPVLGSGTILIPWAAYHSLTGDLYGAIGLLIIYGVVVLFRQTFEPKVLGSQIGVYPLFTLMAMYIGIKLFGFLGIIIGPIFVIFLKTMQKIGILPKWK</sequence>